<evidence type="ECO:0000256" key="1">
    <source>
        <dbReference type="ARBA" id="ARBA00009199"/>
    </source>
</evidence>
<dbReference type="EC" id="3.5.1.4" evidence="3"/>
<evidence type="ECO:0000259" key="2">
    <source>
        <dbReference type="Pfam" id="PF01425"/>
    </source>
</evidence>
<feature type="domain" description="Amidase" evidence="2">
    <location>
        <begin position="25"/>
        <end position="473"/>
    </location>
</feature>
<comment type="similarity">
    <text evidence="1">Belongs to the amidase family.</text>
</comment>
<evidence type="ECO:0000313" key="4">
    <source>
        <dbReference type="Proteomes" id="UP000535890"/>
    </source>
</evidence>
<name>A0A7Y9J3F8_9PSEU</name>
<dbReference type="RefSeq" id="WP_179791929.1">
    <property type="nucleotide sequence ID" value="NZ_BAABHP010000012.1"/>
</dbReference>
<dbReference type="PANTHER" id="PTHR11895:SF7">
    <property type="entry name" value="GLUTAMYL-TRNA(GLN) AMIDOTRANSFERASE SUBUNIT A, MITOCHONDRIAL"/>
    <property type="match status" value="1"/>
</dbReference>
<reference evidence="3 4" key="1">
    <citation type="submission" date="2020-07" db="EMBL/GenBank/DDBJ databases">
        <title>Sequencing the genomes of 1000 actinobacteria strains.</title>
        <authorList>
            <person name="Klenk H.-P."/>
        </authorList>
    </citation>
    <scope>NUCLEOTIDE SEQUENCE [LARGE SCALE GENOMIC DNA]</scope>
    <source>
        <strain evidence="3 4">DSM 45772</strain>
    </source>
</reference>
<comment type="caution">
    <text evidence="3">The sequence shown here is derived from an EMBL/GenBank/DDBJ whole genome shotgun (WGS) entry which is preliminary data.</text>
</comment>
<organism evidence="3 4">
    <name type="scientific">Actinomycetospora corticicola</name>
    <dbReference type="NCBI Taxonomy" id="663602"/>
    <lineage>
        <taxon>Bacteria</taxon>
        <taxon>Bacillati</taxon>
        <taxon>Actinomycetota</taxon>
        <taxon>Actinomycetes</taxon>
        <taxon>Pseudonocardiales</taxon>
        <taxon>Pseudonocardiaceae</taxon>
        <taxon>Actinomycetospora</taxon>
    </lineage>
</organism>
<keyword evidence="3" id="KW-0378">Hydrolase</keyword>
<dbReference type="AlphaFoldDB" id="A0A7Y9J3F8"/>
<dbReference type="InterPro" id="IPR000120">
    <property type="entry name" value="Amidase"/>
</dbReference>
<accession>A0A7Y9J3F8</accession>
<dbReference type="SUPFAM" id="SSF75304">
    <property type="entry name" value="Amidase signature (AS) enzymes"/>
    <property type="match status" value="1"/>
</dbReference>
<evidence type="ECO:0000313" key="3">
    <source>
        <dbReference type="EMBL" id="NYD33910.1"/>
    </source>
</evidence>
<dbReference type="InterPro" id="IPR020556">
    <property type="entry name" value="Amidase_CS"/>
</dbReference>
<dbReference type="PANTHER" id="PTHR11895">
    <property type="entry name" value="TRANSAMIDASE"/>
    <property type="match status" value="1"/>
</dbReference>
<dbReference type="Pfam" id="PF01425">
    <property type="entry name" value="Amidase"/>
    <property type="match status" value="1"/>
</dbReference>
<dbReference type="InterPro" id="IPR023631">
    <property type="entry name" value="Amidase_dom"/>
</dbReference>
<dbReference type="GO" id="GO:0004040">
    <property type="term" value="F:amidase activity"/>
    <property type="evidence" value="ECO:0007669"/>
    <property type="project" value="UniProtKB-EC"/>
</dbReference>
<proteinExistence type="inferred from homology"/>
<dbReference type="EMBL" id="JACCBN010000001">
    <property type="protein sequence ID" value="NYD33910.1"/>
    <property type="molecule type" value="Genomic_DNA"/>
</dbReference>
<gene>
    <name evidence="3" type="ORF">BJ983_000012</name>
</gene>
<keyword evidence="4" id="KW-1185">Reference proteome</keyword>
<sequence length="493" mass="49869">MSDLHELTALETAAAVRRGDTSVLEVVDHALARAETLGARLGAFAVLTPDRARDAARALDATGPDALSACSNALSGRPLWGVPTAIKDLTATAGVPTGRGSVVSRGWVPDTDDDLVGLLRAAGTVSLGKTAVPEFGLPCYTEPAGAAPAVTPWDVSRSAGGSSGGAAAAVAAGVVPVAQGSDGGGSIRIPASVCGLVGLKTTRGRVPAGPAGGDPAGLSVAGPLARTVADAAALLDALCGGRAWPGEPLVPGRVPDDGYLGVVRRGPGPRRRIGVSTAVPYGDLSGLVPGWAGASVDPVCVAAAEDTARALESLGHTVEPVEVRLPDEVVGAFLALWATLALADPVDPADEPRLQPLTRLLRSRGRSVSGIAALGALQTVQVATRRMVTARAGLDAVLTPSVALPPRPVGWFSADGPEVDFARQVAFTPWTAIANLTGEPALGLPTGWPTVDGVTLPVGVTLRGRRGEEDVLLGLGAELEAAMPWAHRRPPVW</sequence>
<dbReference type="PROSITE" id="PS00571">
    <property type="entry name" value="AMIDASES"/>
    <property type="match status" value="1"/>
</dbReference>
<dbReference type="Gene3D" id="3.90.1300.10">
    <property type="entry name" value="Amidase signature (AS) domain"/>
    <property type="match status" value="1"/>
</dbReference>
<dbReference type="InterPro" id="IPR036928">
    <property type="entry name" value="AS_sf"/>
</dbReference>
<dbReference type="Proteomes" id="UP000535890">
    <property type="component" value="Unassembled WGS sequence"/>
</dbReference>
<protein>
    <submittedName>
        <fullName evidence="3">Amidase</fullName>
        <ecNumber evidence="3">3.5.1.4</ecNumber>
    </submittedName>
</protein>